<accession>W9VCR6</accession>
<evidence type="ECO:0000313" key="1">
    <source>
        <dbReference type="EMBL" id="EXJ14791.1"/>
    </source>
</evidence>
<dbReference type="Proteomes" id="UP000019460">
    <property type="component" value="Unassembled WGS sequence"/>
</dbReference>
<reference evidence="1 2" key="1">
    <citation type="submission" date="2012-11" db="EMBL/GenBank/DDBJ databases">
        <title>Genome assembly of Thiorhodococcus sp. AK35.</title>
        <authorList>
            <person name="Nupur N."/>
            <person name="Khatri I."/>
            <person name="Subramanian S."/>
            <person name="Pinnaka A."/>
        </authorList>
    </citation>
    <scope>NUCLEOTIDE SEQUENCE [LARGE SCALE GENOMIC DNA]</scope>
    <source>
        <strain evidence="1 2">AK35</strain>
    </source>
</reference>
<name>W9VCR6_9GAMM</name>
<keyword evidence="2" id="KW-1185">Reference proteome</keyword>
<evidence type="ECO:0000313" key="2">
    <source>
        <dbReference type="Proteomes" id="UP000019460"/>
    </source>
</evidence>
<proteinExistence type="predicted"/>
<organism evidence="1 2">
    <name type="scientific">Imhoffiella purpurea</name>
    <dbReference type="NCBI Taxonomy" id="1249627"/>
    <lineage>
        <taxon>Bacteria</taxon>
        <taxon>Pseudomonadati</taxon>
        <taxon>Pseudomonadota</taxon>
        <taxon>Gammaproteobacteria</taxon>
        <taxon>Chromatiales</taxon>
        <taxon>Chromatiaceae</taxon>
        <taxon>Imhoffiella</taxon>
    </lineage>
</organism>
<sequence>MAETLQIELLEKHKVLLKSAARIPLREVPIRFDTATA</sequence>
<gene>
    <name evidence="1" type="ORF">D779_2160</name>
</gene>
<dbReference type="EMBL" id="AONC01000036">
    <property type="protein sequence ID" value="EXJ14791.1"/>
    <property type="molecule type" value="Genomic_DNA"/>
</dbReference>
<protein>
    <submittedName>
        <fullName evidence="1">Uncharacterized protein</fullName>
    </submittedName>
</protein>
<comment type="caution">
    <text evidence="1">The sequence shown here is derived from an EMBL/GenBank/DDBJ whole genome shotgun (WGS) entry which is preliminary data.</text>
</comment>
<dbReference type="AlphaFoldDB" id="W9VCR6"/>